<keyword evidence="3" id="KW-1185">Reference proteome</keyword>
<dbReference type="Proteomes" id="UP001152803">
    <property type="component" value="Unassembled WGS sequence"/>
</dbReference>
<feature type="domain" description="Smad anchor for receptor activation-like C-terminal" evidence="1">
    <location>
        <begin position="1"/>
        <end position="250"/>
    </location>
</feature>
<dbReference type="Gene3D" id="3.30.500.40">
    <property type="match status" value="1"/>
</dbReference>
<reference evidence="2" key="1">
    <citation type="journal article" date="2023" name="Science">
        <title>Genome structures resolve the early diversification of teleost fishes.</title>
        <authorList>
            <person name="Parey E."/>
            <person name="Louis A."/>
            <person name="Montfort J."/>
            <person name="Bouchez O."/>
            <person name="Roques C."/>
            <person name="Iampietro C."/>
            <person name="Lluch J."/>
            <person name="Castinel A."/>
            <person name="Donnadieu C."/>
            <person name="Desvignes T."/>
            <person name="Floi Bucao C."/>
            <person name="Jouanno E."/>
            <person name="Wen M."/>
            <person name="Mejri S."/>
            <person name="Dirks R."/>
            <person name="Jansen H."/>
            <person name="Henkel C."/>
            <person name="Chen W.J."/>
            <person name="Zahm M."/>
            <person name="Cabau C."/>
            <person name="Klopp C."/>
            <person name="Thompson A.W."/>
            <person name="Robinson-Rechavi M."/>
            <person name="Braasch I."/>
            <person name="Lecointre G."/>
            <person name="Bobe J."/>
            <person name="Postlethwait J.H."/>
            <person name="Berthelot C."/>
            <person name="Roest Crollius H."/>
            <person name="Guiguen Y."/>
        </authorList>
    </citation>
    <scope>NUCLEOTIDE SEQUENCE</scope>
    <source>
        <strain evidence="2">Concon-B</strain>
    </source>
</reference>
<evidence type="ECO:0000313" key="3">
    <source>
        <dbReference type="Proteomes" id="UP001152803"/>
    </source>
</evidence>
<dbReference type="Gene3D" id="3.30.1360.220">
    <property type="entry name" value="Domain of unknown function (DUF3480), N-terminal subdomain"/>
    <property type="match status" value="1"/>
</dbReference>
<dbReference type="Pfam" id="PF11979">
    <property type="entry name" value="SARA_C"/>
    <property type="match status" value="1"/>
</dbReference>
<dbReference type="FunFam" id="3.30.500.40:FF:000001">
    <property type="entry name" value="Zinc finger, FYVE domain-containing 9a"/>
    <property type="match status" value="1"/>
</dbReference>
<dbReference type="AlphaFoldDB" id="A0A9Q1DS10"/>
<dbReference type="GO" id="GO:0016197">
    <property type="term" value="P:endosomal transport"/>
    <property type="evidence" value="ECO:0007669"/>
    <property type="project" value="TreeGrafter"/>
</dbReference>
<dbReference type="InterPro" id="IPR022557">
    <property type="entry name" value="SARA-like_C"/>
</dbReference>
<dbReference type="SMART" id="SM01421">
    <property type="entry name" value="DUF3480"/>
    <property type="match status" value="1"/>
</dbReference>
<comment type="caution">
    <text evidence="2">The sequence shown here is derived from an EMBL/GenBank/DDBJ whole genome shotgun (WGS) entry which is preliminary data.</text>
</comment>
<dbReference type="FunFam" id="3.30.1360.220:FF:000001">
    <property type="entry name" value="Zinc finger, FYVE domain-containing 9a"/>
    <property type="match status" value="1"/>
</dbReference>
<dbReference type="PANTHER" id="PTHR46319:SF2">
    <property type="entry name" value="ZINC FINGER FYVE DOMAIN-CONTAINING PROTEIN 9"/>
    <property type="match status" value="1"/>
</dbReference>
<dbReference type="OrthoDB" id="5872154at2759"/>
<dbReference type="PANTHER" id="PTHR46319">
    <property type="entry name" value="ZINC FINGER FYVE DOMAIN-CONTAINING PROTEIN"/>
    <property type="match status" value="1"/>
</dbReference>
<dbReference type="GO" id="GO:0031901">
    <property type="term" value="C:early endosome membrane"/>
    <property type="evidence" value="ECO:0007669"/>
    <property type="project" value="TreeGrafter"/>
</dbReference>
<dbReference type="EMBL" id="JAFJMO010000004">
    <property type="protein sequence ID" value="KAJ8279413.1"/>
    <property type="molecule type" value="Genomic_DNA"/>
</dbReference>
<evidence type="ECO:0000313" key="2">
    <source>
        <dbReference type="EMBL" id="KAJ8279413.1"/>
    </source>
</evidence>
<accession>A0A9Q1DS10</accession>
<name>A0A9Q1DS10_CONCO</name>
<evidence type="ECO:0000259" key="1">
    <source>
        <dbReference type="SMART" id="SM01421"/>
    </source>
</evidence>
<gene>
    <name evidence="2" type="ORF">COCON_G00064790</name>
</gene>
<protein>
    <recommendedName>
        <fullName evidence="1">Smad anchor for receptor activation-like C-terminal domain-containing protein</fullName>
    </recommendedName>
</protein>
<proteinExistence type="predicted"/>
<organism evidence="2 3">
    <name type="scientific">Conger conger</name>
    <name type="common">Conger eel</name>
    <name type="synonym">Muraena conger</name>
    <dbReference type="NCBI Taxonomy" id="82655"/>
    <lineage>
        <taxon>Eukaryota</taxon>
        <taxon>Metazoa</taxon>
        <taxon>Chordata</taxon>
        <taxon>Craniata</taxon>
        <taxon>Vertebrata</taxon>
        <taxon>Euteleostomi</taxon>
        <taxon>Actinopterygii</taxon>
        <taxon>Neopterygii</taxon>
        <taxon>Teleostei</taxon>
        <taxon>Anguilliformes</taxon>
        <taxon>Congridae</taxon>
        <taxon>Conger</taxon>
    </lineage>
</organism>
<sequence>MNKSNEHVLAMGACFNEHADSHLVCVQNDDGNYQTQAISIHNQPRKVTGSCFFVFSGALKASSGYLAKTSIVEDGLMVQITAEMMEALRQALREMKDFHIPCGKADQEECQEHIHIQWQEDDRNFNKGIISPIDGKSMESITSIKIFHGSEYRASGKVIRWTEVFFLQSEDQPNGLSDPADHSRLTENVARAFCVALCPHLKLLKEDGMAKLGLRVTLDSDQVGYLAGSNGQPLLPQYMKDLDSALVPVIHGGACQLSEGPVVMELVFYILENIS</sequence>